<proteinExistence type="predicted"/>
<name>A0A3P3DX09_9RHOB</name>
<dbReference type="SFLD" id="SFLDG00358">
    <property type="entry name" value="Main_(cytGST)"/>
    <property type="match status" value="1"/>
</dbReference>
<dbReference type="InterPro" id="IPR004045">
    <property type="entry name" value="Glutathione_S-Trfase_N"/>
</dbReference>
<organism evidence="3 4">
    <name type="scientific">Falsigemmobacter faecalis</name>
    <dbReference type="NCBI Taxonomy" id="2488730"/>
    <lineage>
        <taxon>Bacteria</taxon>
        <taxon>Pseudomonadati</taxon>
        <taxon>Pseudomonadota</taxon>
        <taxon>Alphaproteobacteria</taxon>
        <taxon>Rhodobacterales</taxon>
        <taxon>Paracoccaceae</taxon>
        <taxon>Falsigemmobacter</taxon>
    </lineage>
</organism>
<evidence type="ECO:0000259" key="1">
    <source>
        <dbReference type="PROSITE" id="PS50404"/>
    </source>
</evidence>
<comment type="caution">
    <text evidence="3">The sequence shown here is derived from an EMBL/GenBank/DDBJ whole genome shotgun (WGS) entry which is preliminary data.</text>
</comment>
<dbReference type="Pfam" id="PF00043">
    <property type="entry name" value="GST_C"/>
    <property type="match status" value="1"/>
</dbReference>
<protein>
    <submittedName>
        <fullName evidence="3">Glutathione S-transferase</fullName>
    </submittedName>
</protein>
<dbReference type="SFLD" id="SFLDG01151">
    <property type="entry name" value="Main.2:_Nu-like"/>
    <property type="match status" value="1"/>
</dbReference>
<dbReference type="Gene3D" id="3.40.30.10">
    <property type="entry name" value="Glutaredoxin"/>
    <property type="match status" value="1"/>
</dbReference>
<sequence>MTTASDSPAASRWAPQQPKAIQFYSYPTPNGVKVSLMLEETGLPYDAHLVDFGKGDQKTPAFLAVNPNGKIPAIYDPEGPDGRPVTLFESGAILLYLAEKSGKFMPADQKWQITQWLMFQMAGIGPMFGQFGFFHHYAGKAVEDPLPRERYRAEAARLLTVLDGALEGQDWIAGDYSIADMAIGPWLHGMMHHYKGAEAVGWNDLKNVPAYFARFMARPAVQRALNIPAVA</sequence>
<evidence type="ECO:0000259" key="2">
    <source>
        <dbReference type="PROSITE" id="PS50405"/>
    </source>
</evidence>
<keyword evidence="4" id="KW-1185">Reference proteome</keyword>
<feature type="domain" description="GST N-terminal" evidence="1">
    <location>
        <begin position="18"/>
        <end position="105"/>
    </location>
</feature>
<dbReference type="Pfam" id="PF13409">
    <property type="entry name" value="GST_N_2"/>
    <property type="match status" value="1"/>
</dbReference>
<dbReference type="Gene3D" id="1.20.1050.10">
    <property type="match status" value="1"/>
</dbReference>
<dbReference type="SUPFAM" id="SSF47616">
    <property type="entry name" value="GST C-terminal domain-like"/>
    <property type="match status" value="1"/>
</dbReference>
<dbReference type="RefSeq" id="WP_124963633.1">
    <property type="nucleotide sequence ID" value="NZ_RRAZ01000004.1"/>
</dbReference>
<feature type="domain" description="GST C-terminal" evidence="2">
    <location>
        <begin position="106"/>
        <end position="231"/>
    </location>
</feature>
<reference evidence="3 4" key="1">
    <citation type="submission" date="2018-11" db="EMBL/GenBank/DDBJ databases">
        <title>Gemmobacter sp. nov., YIM 102744-1 draft genome.</title>
        <authorList>
            <person name="Li G."/>
            <person name="Jiang Y."/>
        </authorList>
    </citation>
    <scope>NUCLEOTIDE SEQUENCE [LARGE SCALE GENOMIC DNA]</scope>
    <source>
        <strain evidence="3 4">YIM 102744-1</strain>
    </source>
</reference>
<dbReference type="InterPro" id="IPR040079">
    <property type="entry name" value="Glutathione_S-Trfase"/>
</dbReference>
<dbReference type="PROSITE" id="PS50405">
    <property type="entry name" value="GST_CTER"/>
    <property type="match status" value="1"/>
</dbReference>
<dbReference type="InterPro" id="IPR036282">
    <property type="entry name" value="Glutathione-S-Trfase_C_sf"/>
</dbReference>
<evidence type="ECO:0000313" key="4">
    <source>
        <dbReference type="Proteomes" id="UP000282125"/>
    </source>
</evidence>
<dbReference type="Proteomes" id="UP000282125">
    <property type="component" value="Unassembled WGS sequence"/>
</dbReference>
<dbReference type="SUPFAM" id="SSF52833">
    <property type="entry name" value="Thioredoxin-like"/>
    <property type="match status" value="1"/>
</dbReference>
<dbReference type="AlphaFoldDB" id="A0A3P3DX09"/>
<dbReference type="PANTHER" id="PTHR44051:SF19">
    <property type="entry name" value="DISULFIDE-BOND OXIDOREDUCTASE YFCG"/>
    <property type="match status" value="1"/>
</dbReference>
<dbReference type="CDD" id="cd03048">
    <property type="entry name" value="GST_N_Ure2p_like"/>
    <property type="match status" value="1"/>
</dbReference>
<dbReference type="CDD" id="cd03178">
    <property type="entry name" value="GST_C_Ure2p_like"/>
    <property type="match status" value="1"/>
</dbReference>
<keyword evidence="3" id="KW-0808">Transferase</keyword>
<dbReference type="SFLD" id="SFLDS00019">
    <property type="entry name" value="Glutathione_Transferase_(cytos"/>
    <property type="match status" value="1"/>
</dbReference>
<dbReference type="PANTHER" id="PTHR44051">
    <property type="entry name" value="GLUTATHIONE S-TRANSFERASE-RELATED"/>
    <property type="match status" value="1"/>
</dbReference>
<dbReference type="OrthoDB" id="9803562at2"/>
<dbReference type="InterPro" id="IPR004046">
    <property type="entry name" value="GST_C"/>
</dbReference>
<dbReference type="GO" id="GO:0016740">
    <property type="term" value="F:transferase activity"/>
    <property type="evidence" value="ECO:0007669"/>
    <property type="project" value="UniProtKB-KW"/>
</dbReference>
<gene>
    <name evidence="3" type="ORF">EG244_03510</name>
</gene>
<dbReference type="EMBL" id="RRAZ01000004">
    <property type="protein sequence ID" value="RRH77278.1"/>
    <property type="molecule type" value="Genomic_DNA"/>
</dbReference>
<dbReference type="PROSITE" id="PS50404">
    <property type="entry name" value="GST_NTER"/>
    <property type="match status" value="1"/>
</dbReference>
<evidence type="ECO:0000313" key="3">
    <source>
        <dbReference type="EMBL" id="RRH77278.1"/>
    </source>
</evidence>
<dbReference type="InterPro" id="IPR036249">
    <property type="entry name" value="Thioredoxin-like_sf"/>
</dbReference>
<accession>A0A3P3DX09</accession>
<dbReference type="InterPro" id="IPR010987">
    <property type="entry name" value="Glutathione-S-Trfase_C-like"/>
</dbReference>